<name>A0A1X7HR22_9BACL</name>
<accession>A0A1X7HR22</accession>
<evidence type="ECO:0000313" key="3">
    <source>
        <dbReference type="Proteomes" id="UP000192940"/>
    </source>
</evidence>
<keyword evidence="1" id="KW-0472">Membrane</keyword>
<reference evidence="2 3" key="1">
    <citation type="submission" date="2017-04" db="EMBL/GenBank/DDBJ databases">
        <authorList>
            <person name="Afonso C.L."/>
            <person name="Miller P.J."/>
            <person name="Scott M.A."/>
            <person name="Spackman E."/>
            <person name="Goraichik I."/>
            <person name="Dimitrov K.M."/>
            <person name="Suarez D.L."/>
            <person name="Swayne D.E."/>
        </authorList>
    </citation>
    <scope>NUCLEOTIDE SEQUENCE [LARGE SCALE GENOMIC DNA]</scope>
    <source>
        <strain evidence="2 3">N3/975</strain>
    </source>
</reference>
<dbReference type="AlphaFoldDB" id="A0A1X7HR22"/>
<proteinExistence type="predicted"/>
<keyword evidence="1" id="KW-1133">Transmembrane helix</keyword>
<keyword evidence="3" id="KW-1185">Reference proteome</keyword>
<feature type="transmembrane region" description="Helical" evidence="1">
    <location>
        <begin position="20"/>
        <end position="40"/>
    </location>
</feature>
<sequence length="45" mass="4924">MDDRNKLDEPEPVGTADTMTGVFFGIIIAAIILYVLFNGIPVSLR</sequence>
<evidence type="ECO:0000256" key="1">
    <source>
        <dbReference type="SAM" id="Phobius"/>
    </source>
</evidence>
<organism evidence="2 3">
    <name type="scientific">Paenibacillus uliginis N3/975</name>
    <dbReference type="NCBI Taxonomy" id="1313296"/>
    <lineage>
        <taxon>Bacteria</taxon>
        <taxon>Bacillati</taxon>
        <taxon>Bacillota</taxon>
        <taxon>Bacilli</taxon>
        <taxon>Bacillales</taxon>
        <taxon>Paenibacillaceae</taxon>
        <taxon>Paenibacillus</taxon>
    </lineage>
</organism>
<dbReference type="RefSeq" id="WP_208916012.1">
    <property type="nucleotide sequence ID" value="NZ_LT840184.1"/>
</dbReference>
<keyword evidence="1" id="KW-0812">Transmembrane</keyword>
<dbReference type="EMBL" id="LT840184">
    <property type="protein sequence ID" value="SMF91259.1"/>
    <property type="molecule type" value="Genomic_DNA"/>
</dbReference>
<evidence type="ECO:0000313" key="2">
    <source>
        <dbReference type="EMBL" id="SMF91259.1"/>
    </source>
</evidence>
<dbReference type="Proteomes" id="UP000192940">
    <property type="component" value="Chromosome I"/>
</dbReference>
<dbReference type="STRING" id="1313296.SAMN05661091_5393"/>
<gene>
    <name evidence="2" type="ORF">SAMN05661091_5393</name>
</gene>
<protein>
    <submittedName>
        <fullName evidence="2">Uncharacterized protein</fullName>
    </submittedName>
</protein>